<dbReference type="EMBL" id="AAWS01000039">
    <property type="protein sequence ID" value="EAY26085.1"/>
    <property type="molecule type" value="Genomic_DNA"/>
</dbReference>
<dbReference type="RefSeq" id="WP_002701688.1">
    <property type="nucleotide sequence ID" value="NZ_AAWS01000039.1"/>
</dbReference>
<dbReference type="AlphaFoldDB" id="A1ZUB4"/>
<evidence type="ECO:0000313" key="1">
    <source>
        <dbReference type="EMBL" id="EAY26085.1"/>
    </source>
</evidence>
<sequence length="184" mass="20696">MQISVTDEQGNHLVGAEIKGTLSVSCAGYQPLLKTVDVIYTLHQKTTVKLSLAKDTDMQRYFISNEIVQMFGFKDSSELPVDFCGLIIIKGAGKCKQAWLNQVDHLPNSVVISLYKIITEQGLRLEVAMEFLKNLVDTLGVNHYQFIVIDVEEYHFSYDNWQFGKTVEKVFVQGGQCTVGLNIL</sequence>
<organism evidence="1 2">
    <name type="scientific">Microscilla marina ATCC 23134</name>
    <dbReference type="NCBI Taxonomy" id="313606"/>
    <lineage>
        <taxon>Bacteria</taxon>
        <taxon>Pseudomonadati</taxon>
        <taxon>Bacteroidota</taxon>
        <taxon>Cytophagia</taxon>
        <taxon>Cytophagales</taxon>
        <taxon>Microscillaceae</taxon>
        <taxon>Microscilla</taxon>
    </lineage>
</organism>
<accession>A1ZUB4</accession>
<evidence type="ECO:0000313" key="2">
    <source>
        <dbReference type="Proteomes" id="UP000004095"/>
    </source>
</evidence>
<comment type="caution">
    <text evidence="1">The sequence shown here is derived from an EMBL/GenBank/DDBJ whole genome shotgun (WGS) entry which is preliminary data.</text>
</comment>
<keyword evidence="2" id="KW-1185">Reference proteome</keyword>
<proteinExistence type="predicted"/>
<reference evidence="1 2" key="1">
    <citation type="submission" date="2007-01" db="EMBL/GenBank/DDBJ databases">
        <authorList>
            <person name="Haygood M."/>
            <person name="Podell S."/>
            <person name="Anderson C."/>
            <person name="Hopkinson B."/>
            <person name="Roe K."/>
            <person name="Barbeau K."/>
            <person name="Gaasterland T."/>
            <person name="Ferriera S."/>
            <person name="Johnson J."/>
            <person name="Kravitz S."/>
            <person name="Beeson K."/>
            <person name="Sutton G."/>
            <person name="Rogers Y.-H."/>
            <person name="Friedman R."/>
            <person name="Frazier M."/>
            <person name="Venter J.C."/>
        </authorList>
    </citation>
    <scope>NUCLEOTIDE SEQUENCE [LARGE SCALE GENOMIC DNA]</scope>
    <source>
        <strain evidence="1 2">ATCC 23134</strain>
    </source>
</reference>
<gene>
    <name evidence="1" type="ORF">M23134_06434</name>
</gene>
<name>A1ZUB4_MICM2</name>
<dbReference type="Proteomes" id="UP000004095">
    <property type="component" value="Unassembled WGS sequence"/>
</dbReference>
<protein>
    <submittedName>
        <fullName evidence="1">Uncharacterized protein</fullName>
    </submittedName>
</protein>